<name>A0A540M570_MALBA</name>
<keyword evidence="4" id="KW-0132">Cell division</keyword>
<dbReference type="GO" id="GO:0051301">
    <property type="term" value="P:cell division"/>
    <property type="evidence" value="ECO:0007669"/>
    <property type="project" value="UniProtKB-KW"/>
</dbReference>
<keyword evidence="6 9" id="KW-0175">Coiled coil</keyword>
<comment type="caution">
    <text evidence="11">The sequence shown here is derived from an EMBL/GenBank/DDBJ whole genome shotgun (WGS) entry which is preliminary data.</text>
</comment>
<evidence type="ECO:0000256" key="4">
    <source>
        <dbReference type="ARBA" id="ARBA00022618"/>
    </source>
</evidence>
<comment type="subcellular location">
    <subcellularLocation>
        <location evidence="1">Chromosome</location>
        <location evidence="1">Centromere</location>
    </subcellularLocation>
</comment>
<evidence type="ECO:0000313" key="12">
    <source>
        <dbReference type="Proteomes" id="UP000315295"/>
    </source>
</evidence>
<dbReference type="Gene3D" id="1.10.418.60">
    <property type="entry name" value="Ncd80 complex, Nuf2 subunit"/>
    <property type="match status" value="1"/>
</dbReference>
<dbReference type="GO" id="GO:0031262">
    <property type="term" value="C:Ndc80 complex"/>
    <property type="evidence" value="ECO:0007669"/>
    <property type="project" value="InterPro"/>
</dbReference>
<evidence type="ECO:0000256" key="7">
    <source>
        <dbReference type="ARBA" id="ARBA00023306"/>
    </source>
</evidence>
<evidence type="ECO:0000256" key="5">
    <source>
        <dbReference type="ARBA" id="ARBA00022776"/>
    </source>
</evidence>
<dbReference type="Pfam" id="PF03800">
    <property type="entry name" value="Nuf2"/>
    <property type="match status" value="1"/>
</dbReference>
<dbReference type="EMBL" id="VIEB01000355">
    <property type="protein sequence ID" value="TQD93900.1"/>
    <property type="molecule type" value="Genomic_DNA"/>
</dbReference>
<dbReference type="PANTHER" id="PTHR48441:SF1">
    <property type="entry name" value="NT-3"/>
    <property type="match status" value="1"/>
</dbReference>
<feature type="domain" description="Kinetochore protein Nuf2 N-terminal" evidence="10">
    <location>
        <begin position="4"/>
        <end position="137"/>
    </location>
</feature>
<evidence type="ECO:0000256" key="3">
    <source>
        <dbReference type="ARBA" id="ARBA00022454"/>
    </source>
</evidence>
<dbReference type="Proteomes" id="UP000315295">
    <property type="component" value="Unassembled WGS sequence"/>
</dbReference>
<proteinExistence type="inferred from homology"/>
<protein>
    <recommendedName>
        <fullName evidence="10">Kinetochore protein Nuf2 N-terminal domain-containing protein</fullName>
    </recommendedName>
</protein>
<evidence type="ECO:0000256" key="9">
    <source>
        <dbReference type="SAM" id="Coils"/>
    </source>
</evidence>
<evidence type="ECO:0000256" key="2">
    <source>
        <dbReference type="ARBA" id="ARBA00005498"/>
    </source>
</evidence>
<organism evidence="11 12">
    <name type="scientific">Malus baccata</name>
    <name type="common">Siberian crab apple</name>
    <name type="synonym">Pyrus baccata</name>
    <dbReference type="NCBI Taxonomy" id="106549"/>
    <lineage>
        <taxon>Eukaryota</taxon>
        <taxon>Viridiplantae</taxon>
        <taxon>Streptophyta</taxon>
        <taxon>Embryophyta</taxon>
        <taxon>Tracheophyta</taxon>
        <taxon>Spermatophyta</taxon>
        <taxon>Magnoliopsida</taxon>
        <taxon>eudicotyledons</taxon>
        <taxon>Gunneridae</taxon>
        <taxon>Pentapetalae</taxon>
        <taxon>rosids</taxon>
        <taxon>fabids</taxon>
        <taxon>Rosales</taxon>
        <taxon>Rosaceae</taxon>
        <taxon>Amygdaloideae</taxon>
        <taxon>Maleae</taxon>
        <taxon>Malus</taxon>
    </lineage>
</organism>
<keyword evidence="12" id="KW-1185">Reference proteome</keyword>
<dbReference type="AlphaFoldDB" id="A0A540M570"/>
<evidence type="ECO:0000256" key="6">
    <source>
        <dbReference type="ARBA" id="ARBA00023054"/>
    </source>
</evidence>
<dbReference type="PANTHER" id="PTHR48441">
    <property type="match status" value="1"/>
</dbReference>
<sequence>MSKFEYPKLTRSDIVTILADAHIVTISDRDLVNPNPDFVADLYTRILVSLDFFHEEDFGQVEFSALEQLQNPDFHMDSARTMKLCNRIKEVVALVDCPKRFTLKVLVKPETDRTEYFLFMLRIRETKMNILTQVVDQLTDIDERRKGWEDKISQLNAEIADYNEAREKKLPLVQEVDAKVKELHQTVSGLNNQQKSLRTSRQKLKEKIGEIKEKDRLLTAWLTLICYR</sequence>
<evidence type="ECO:0000259" key="10">
    <source>
        <dbReference type="Pfam" id="PF03800"/>
    </source>
</evidence>
<keyword evidence="7" id="KW-0131">Cell cycle</keyword>
<comment type="similarity">
    <text evidence="2">Belongs to the NUF2 family.</text>
</comment>
<dbReference type="InterPro" id="IPR005549">
    <property type="entry name" value="Kinetochore_Nuf2_N"/>
</dbReference>
<keyword evidence="3" id="KW-0158">Chromosome</keyword>
<evidence type="ECO:0000256" key="1">
    <source>
        <dbReference type="ARBA" id="ARBA00004584"/>
    </source>
</evidence>
<evidence type="ECO:0000313" key="11">
    <source>
        <dbReference type="EMBL" id="TQD93900.1"/>
    </source>
</evidence>
<reference evidence="11 12" key="1">
    <citation type="journal article" date="2019" name="G3 (Bethesda)">
        <title>Sequencing of a Wild Apple (Malus baccata) Genome Unravels the Differences Between Cultivated and Wild Apple Species Regarding Disease Resistance and Cold Tolerance.</title>
        <authorList>
            <person name="Chen X."/>
        </authorList>
    </citation>
    <scope>NUCLEOTIDE SEQUENCE [LARGE SCALE GENOMIC DNA]</scope>
    <source>
        <strain evidence="12">cv. Shandingzi</strain>
        <tissue evidence="11">Leaves</tissue>
    </source>
</reference>
<keyword evidence="8" id="KW-0137">Centromere</keyword>
<feature type="coiled-coil region" evidence="9">
    <location>
        <begin position="138"/>
        <end position="214"/>
    </location>
</feature>
<gene>
    <name evidence="11" type="ORF">C1H46_020514</name>
</gene>
<keyword evidence="5" id="KW-0498">Mitosis</keyword>
<dbReference type="InterPro" id="IPR038275">
    <property type="entry name" value="Nuf2_N_sf"/>
</dbReference>
<evidence type="ECO:0000256" key="8">
    <source>
        <dbReference type="ARBA" id="ARBA00023328"/>
    </source>
</evidence>
<accession>A0A540M570</accession>
<dbReference type="STRING" id="106549.A0A540M570"/>